<keyword evidence="3 7" id="KW-0547">Nucleotide-binding</keyword>
<keyword evidence="7" id="KW-0963">Cytoplasm</keyword>
<name>A0A1F7WEP0_9BACT</name>
<evidence type="ECO:0000256" key="7">
    <source>
        <dbReference type="HAMAP-Rule" id="MF_00534"/>
    </source>
</evidence>
<evidence type="ECO:0000256" key="3">
    <source>
        <dbReference type="ARBA" id="ARBA00022741"/>
    </source>
</evidence>
<dbReference type="Pfam" id="PF01336">
    <property type="entry name" value="tRNA_anti-codon"/>
    <property type="match status" value="1"/>
</dbReference>
<evidence type="ECO:0000313" key="10">
    <source>
        <dbReference type="Proteomes" id="UP000176988"/>
    </source>
</evidence>
<evidence type="ECO:0000313" key="9">
    <source>
        <dbReference type="EMBL" id="OGM01263.1"/>
    </source>
</evidence>
<comment type="catalytic activity">
    <reaction evidence="7">
        <text>tRNA(Asn) + L-asparagine + ATP = L-asparaginyl-tRNA(Asn) + AMP + diphosphate + H(+)</text>
        <dbReference type="Rhea" id="RHEA:11180"/>
        <dbReference type="Rhea" id="RHEA-COMP:9659"/>
        <dbReference type="Rhea" id="RHEA-COMP:9674"/>
        <dbReference type="ChEBI" id="CHEBI:15378"/>
        <dbReference type="ChEBI" id="CHEBI:30616"/>
        <dbReference type="ChEBI" id="CHEBI:33019"/>
        <dbReference type="ChEBI" id="CHEBI:58048"/>
        <dbReference type="ChEBI" id="CHEBI:78442"/>
        <dbReference type="ChEBI" id="CHEBI:78515"/>
        <dbReference type="ChEBI" id="CHEBI:456215"/>
        <dbReference type="EC" id="6.1.1.22"/>
    </reaction>
</comment>
<dbReference type="InterPro" id="IPR012340">
    <property type="entry name" value="NA-bd_OB-fold"/>
</dbReference>
<keyword evidence="2 7" id="KW-0436">Ligase</keyword>
<dbReference type="SUPFAM" id="SSF55681">
    <property type="entry name" value="Class II aaRS and biotin synthetases"/>
    <property type="match status" value="1"/>
</dbReference>
<keyword evidence="4 7" id="KW-0067">ATP-binding</keyword>
<dbReference type="GO" id="GO:0005737">
    <property type="term" value="C:cytoplasm"/>
    <property type="evidence" value="ECO:0007669"/>
    <property type="project" value="UniProtKB-SubCell"/>
</dbReference>
<evidence type="ECO:0000256" key="6">
    <source>
        <dbReference type="ARBA" id="ARBA00023146"/>
    </source>
</evidence>
<dbReference type="PANTHER" id="PTHR22594">
    <property type="entry name" value="ASPARTYL/LYSYL-TRNA SYNTHETASE"/>
    <property type="match status" value="1"/>
</dbReference>
<dbReference type="NCBIfam" id="TIGR00457">
    <property type="entry name" value="asnS"/>
    <property type="match status" value="1"/>
</dbReference>
<evidence type="ECO:0000256" key="1">
    <source>
        <dbReference type="ARBA" id="ARBA00008226"/>
    </source>
</evidence>
<dbReference type="PROSITE" id="PS50862">
    <property type="entry name" value="AA_TRNA_LIGASE_II"/>
    <property type="match status" value="1"/>
</dbReference>
<dbReference type="Proteomes" id="UP000176988">
    <property type="component" value="Unassembled WGS sequence"/>
</dbReference>
<comment type="subunit">
    <text evidence="7">Homodimer.</text>
</comment>
<keyword evidence="6 7" id="KW-0030">Aminoacyl-tRNA synthetase</keyword>
<dbReference type="SUPFAM" id="SSF50249">
    <property type="entry name" value="Nucleic acid-binding proteins"/>
    <property type="match status" value="1"/>
</dbReference>
<comment type="subcellular location">
    <subcellularLocation>
        <location evidence="7">Cytoplasm</location>
    </subcellularLocation>
</comment>
<dbReference type="Gene3D" id="3.30.930.10">
    <property type="entry name" value="Bira Bifunctional Protein, Domain 2"/>
    <property type="match status" value="1"/>
</dbReference>
<dbReference type="GO" id="GO:0004816">
    <property type="term" value="F:asparagine-tRNA ligase activity"/>
    <property type="evidence" value="ECO:0007669"/>
    <property type="project" value="UniProtKB-UniRule"/>
</dbReference>
<dbReference type="InterPro" id="IPR004364">
    <property type="entry name" value="Aa-tRNA-synt_II"/>
</dbReference>
<organism evidence="9 10">
    <name type="scientific">Candidatus Uhrbacteria bacterium RIFOXYC2_FULL_47_19</name>
    <dbReference type="NCBI Taxonomy" id="1802424"/>
    <lineage>
        <taxon>Bacteria</taxon>
        <taxon>Candidatus Uhriibacteriota</taxon>
    </lineage>
</organism>
<dbReference type="PANTHER" id="PTHR22594:SF34">
    <property type="entry name" value="ASPARAGINE--TRNA LIGASE, MITOCHONDRIAL-RELATED"/>
    <property type="match status" value="1"/>
</dbReference>
<evidence type="ECO:0000256" key="4">
    <source>
        <dbReference type="ARBA" id="ARBA00022840"/>
    </source>
</evidence>
<dbReference type="GO" id="GO:0006421">
    <property type="term" value="P:asparaginyl-tRNA aminoacylation"/>
    <property type="evidence" value="ECO:0007669"/>
    <property type="project" value="UniProtKB-UniRule"/>
</dbReference>
<dbReference type="PRINTS" id="PR01042">
    <property type="entry name" value="TRNASYNTHASP"/>
</dbReference>
<dbReference type="CDD" id="cd00776">
    <property type="entry name" value="AsxRS_core"/>
    <property type="match status" value="1"/>
</dbReference>
<evidence type="ECO:0000259" key="8">
    <source>
        <dbReference type="PROSITE" id="PS50862"/>
    </source>
</evidence>
<dbReference type="Pfam" id="PF00152">
    <property type="entry name" value="tRNA-synt_2"/>
    <property type="match status" value="1"/>
</dbReference>
<dbReference type="GO" id="GO:0005524">
    <property type="term" value="F:ATP binding"/>
    <property type="evidence" value="ECO:0007669"/>
    <property type="project" value="UniProtKB-UniRule"/>
</dbReference>
<dbReference type="InterPro" id="IPR004365">
    <property type="entry name" value="NA-bd_OB_tRNA"/>
</dbReference>
<dbReference type="InterPro" id="IPR006195">
    <property type="entry name" value="aa-tRNA-synth_II"/>
</dbReference>
<comment type="similarity">
    <text evidence="1 7">Belongs to the class-II aminoacyl-tRNA synthetase family.</text>
</comment>
<comment type="caution">
    <text evidence="9">The sequence shown here is derived from an EMBL/GenBank/DDBJ whole genome shotgun (WGS) entry which is preliminary data.</text>
</comment>
<dbReference type="GO" id="GO:0003676">
    <property type="term" value="F:nucleic acid binding"/>
    <property type="evidence" value="ECO:0007669"/>
    <property type="project" value="InterPro"/>
</dbReference>
<accession>A0A1F7WEP0</accession>
<dbReference type="HAMAP" id="MF_00534">
    <property type="entry name" value="Asn_tRNA_synth"/>
    <property type="match status" value="1"/>
</dbReference>
<protein>
    <recommendedName>
        <fullName evidence="7">Asparagine--tRNA ligase</fullName>
        <ecNumber evidence="7">6.1.1.22</ecNumber>
    </recommendedName>
    <alternativeName>
        <fullName evidence="7">Asparaginyl-tRNA synthetase</fullName>
        <shortName evidence="7">AsnRS</shortName>
    </alternativeName>
</protein>
<dbReference type="EC" id="6.1.1.22" evidence="7"/>
<dbReference type="AlphaFoldDB" id="A0A1F7WEP0"/>
<keyword evidence="5 7" id="KW-0648">Protein biosynthesis</keyword>
<reference evidence="9 10" key="1">
    <citation type="journal article" date="2016" name="Nat. Commun.">
        <title>Thousands of microbial genomes shed light on interconnected biogeochemical processes in an aquifer system.</title>
        <authorList>
            <person name="Anantharaman K."/>
            <person name="Brown C.T."/>
            <person name="Hug L.A."/>
            <person name="Sharon I."/>
            <person name="Castelle C.J."/>
            <person name="Probst A.J."/>
            <person name="Thomas B.C."/>
            <person name="Singh A."/>
            <person name="Wilkins M.J."/>
            <person name="Karaoz U."/>
            <person name="Brodie E.L."/>
            <person name="Williams K.H."/>
            <person name="Hubbard S.S."/>
            <person name="Banfield J.F."/>
        </authorList>
    </citation>
    <scope>NUCLEOTIDE SEQUENCE [LARGE SCALE GENOMIC DNA]</scope>
</reference>
<proteinExistence type="inferred from homology"/>
<evidence type="ECO:0000256" key="5">
    <source>
        <dbReference type="ARBA" id="ARBA00022917"/>
    </source>
</evidence>
<dbReference type="InterPro" id="IPR002312">
    <property type="entry name" value="Asp/Asn-tRNA-synth_IIb"/>
</dbReference>
<feature type="domain" description="Aminoacyl-transfer RNA synthetases class-II family profile" evidence="8">
    <location>
        <begin position="130"/>
        <end position="420"/>
    </location>
</feature>
<gene>
    <name evidence="7" type="primary">asnS</name>
    <name evidence="9" type="ORF">A2480_01930</name>
</gene>
<dbReference type="InterPro" id="IPR004522">
    <property type="entry name" value="Asn-tRNA-ligase"/>
</dbReference>
<dbReference type="NCBIfam" id="NF003037">
    <property type="entry name" value="PRK03932.1"/>
    <property type="match status" value="1"/>
</dbReference>
<dbReference type="InterPro" id="IPR045864">
    <property type="entry name" value="aa-tRNA-synth_II/BPL/LPL"/>
</dbReference>
<dbReference type="EMBL" id="MGFG01000010">
    <property type="protein sequence ID" value="OGM01263.1"/>
    <property type="molecule type" value="Genomic_DNA"/>
</dbReference>
<dbReference type="STRING" id="1802424.A2480_01930"/>
<sequence>MVTSISKISAKESQKVEIRGWCHNLRSSGKIAFLQLRDGTGRIQGVAVRDQLSDETWESIQQLTIESSVVIRGIVRTDERAPSGFELSVEEVEPIQIAAEYPIGKKEHGPDFLLNYRHLWIRSERQSSILRVRDSIEFAMRDFMRREGFILTDSPIFTPNACEGTTDLFEVKYFDDKAYLSQSGQLYQEATSAALGKTYCFGPTFRSEKSKTRRHLTEFWMLEAEASFMNWQGNMDLQEQLVSFIAGRVLEERSYELKELGRDIATIERTAESNFPRIDYDEAVERLQKAGSDIKSGDDFGGDDETILTKEFDRPVFVHHYPSAIKAFYMEADPERPDRALCDDLLAPEGYGEIIGGSQRIYDQSLLEKRIAEHGLPSEAFNWYMDLRRYGSVPHAGFGIGLERTVAWICGLEHVRETIPFPRLMNRIQP</sequence>
<dbReference type="Gene3D" id="2.40.50.140">
    <property type="entry name" value="Nucleic acid-binding proteins"/>
    <property type="match status" value="1"/>
</dbReference>
<evidence type="ECO:0000256" key="2">
    <source>
        <dbReference type="ARBA" id="ARBA00022598"/>
    </source>
</evidence>